<proteinExistence type="predicted"/>
<protein>
    <submittedName>
        <fullName evidence="1">Uncharacterized protein</fullName>
    </submittedName>
</protein>
<reference evidence="1" key="1">
    <citation type="journal article" date="2021" name="PeerJ">
        <title>Extensive microbial diversity within the chicken gut microbiome revealed by metagenomics and culture.</title>
        <authorList>
            <person name="Gilroy R."/>
            <person name="Ravi A."/>
            <person name="Getino M."/>
            <person name="Pursley I."/>
            <person name="Horton D.L."/>
            <person name="Alikhan N.F."/>
            <person name="Baker D."/>
            <person name="Gharbi K."/>
            <person name="Hall N."/>
            <person name="Watson M."/>
            <person name="Adriaenssens E.M."/>
            <person name="Foster-Nyarko E."/>
            <person name="Jarju S."/>
            <person name="Secka A."/>
            <person name="Antonio M."/>
            <person name="Oren A."/>
            <person name="Chaudhuri R.R."/>
            <person name="La Ragione R."/>
            <person name="Hildebrand F."/>
            <person name="Pallen M.J."/>
        </authorList>
    </citation>
    <scope>NUCLEOTIDE SEQUENCE</scope>
    <source>
        <strain evidence="1">ChiBcolR8-3208</strain>
    </source>
</reference>
<evidence type="ECO:0000313" key="2">
    <source>
        <dbReference type="Proteomes" id="UP000824214"/>
    </source>
</evidence>
<dbReference type="Proteomes" id="UP000824214">
    <property type="component" value="Unassembled WGS sequence"/>
</dbReference>
<gene>
    <name evidence="1" type="ORF">H9942_06715</name>
</gene>
<evidence type="ECO:0000313" key="1">
    <source>
        <dbReference type="EMBL" id="HJB37745.1"/>
    </source>
</evidence>
<dbReference type="AlphaFoldDB" id="A0A9D2S037"/>
<accession>A0A9D2S037</accession>
<organism evidence="1 2">
    <name type="scientific">Candidatus Acutalibacter ornithocaccae</name>
    <dbReference type="NCBI Taxonomy" id="2838416"/>
    <lineage>
        <taxon>Bacteria</taxon>
        <taxon>Bacillati</taxon>
        <taxon>Bacillota</taxon>
        <taxon>Clostridia</taxon>
        <taxon>Eubacteriales</taxon>
        <taxon>Acutalibacteraceae</taxon>
        <taxon>Acutalibacter</taxon>
    </lineage>
</organism>
<name>A0A9D2S037_9FIRM</name>
<reference evidence="1" key="2">
    <citation type="submission" date="2021-04" db="EMBL/GenBank/DDBJ databases">
        <authorList>
            <person name="Gilroy R."/>
        </authorList>
    </citation>
    <scope>NUCLEOTIDE SEQUENCE</scope>
    <source>
        <strain evidence="1">ChiBcolR8-3208</strain>
    </source>
</reference>
<comment type="caution">
    <text evidence="1">The sequence shown here is derived from an EMBL/GenBank/DDBJ whole genome shotgun (WGS) entry which is preliminary data.</text>
</comment>
<sequence length="129" mass="14305">MIQVKAMENREEERKLLDAAGVEGRVLSMKDGGQEVGYAIVDLQEGTLLLRKLAAKGYDFTQPPQGEELFILDTLMRSAASWGEDHGADAIATCFPDFFGFFKARGFTVDEEHAFTPMSTIVRYELGGH</sequence>
<dbReference type="EMBL" id="DWXZ01000137">
    <property type="protein sequence ID" value="HJB37745.1"/>
    <property type="molecule type" value="Genomic_DNA"/>
</dbReference>